<protein>
    <recommendedName>
        <fullName evidence="3">Coenzyme A biosynthesis bifunctional protein CoaBC</fullName>
    </recommendedName>
    <alternativeName>
        <fullName evidence="3">DNA/pantothenate metabolism flavoprotein</fullName>
    </alternativeName>
    <alternativeName>
        <fullName evidence="3">Phosphopantothenoylcysteine synthetase/decarboxylase</fullName>
        <shortName evidence="3">PPCS-PPCDC</shortName>
    </alternativeName>
    <domain>
        <recommendedName>
            <fullName evidence="3">Phosphopantothenoylcysteine decarboxylase</fullName>
            <shortName evidence="3">PPC decarboxylase</shortName>
            <shortName evidence="3">PPC-DC</shortName>
            <ecNumber evidence="3">4.1.1.36</ecNumber>
        </recommendedName>
        <alternativeName>
            <fullName evidence="3">CoaC</fullName>
        </alternativeName>
    </domain>
    <domain>
        <recommendedName>
            <fullName evidence="3">Phosphopantothenate--cysteine ligase</fullName>
            <ecNumber evidence="3">6.3.2.5</ecNumber>
        </recommendedName>
        <alternativeName>
            <fullName evidence="3">CoaB</fullName>
        </alternativeName>
        <alternativeName>
            <fullName evidence="3">Phosphopantothenoylcysteine synthetase</fullName>
            <shortName evidence="3">PPC synthetase</shortName>
            <shortName evidence="3">PPC-S</shortName>
        </alternativeName>
    </domain>
</protein>
<comment type="similarity">
    <text evidence="3">In the C-terminal section; belongs to the PPC synthetase family.</text>
</comment>
<dbReference type="GO" id="GO:0004633">
    <property type="term" value="F:phosphopantothenoylcysteine decarboxylase activity"/>
    <property type="evidence" value="ECO:0007669"/>
    <property type="project" value="UniProtKB-UniRule"/>
</dbReference>
<evidence type="ECO:0000256" key="2">
    <source>
        <dbReference type="ARBA" id="ARBA00023239"/>
    </source>
</evidence>
<name>A0A367XT99_9MICO</name>
<sequence length="488" mass="49247">MFIVVGVSGGIAAYKSVQLVRLLVKDGHDVHVVPTTNALRFVGQPTWEAISRNPVTSSVHDDVASVRHVALGQRADLVVIAPATANTMAKMAAGLADDLLGTTLLATAAPVVIAPAMHTEMWRHPATQANASTLVERGVHMVGPVSGELTGGDSGPGRMAEPEDIHAAVVRELARGAGSMDAAGAGSAVGSARTGSAGGAGSLAPAAAGSAGGSGLAGSADGAGSSGSAAGSASAGSAAAGGRAGTGSTPHPFGEWQAQGHAPGALDGFAAGQRWLVTAGGTREPLDPVRFIGNRSSGRQGVEVALAAAARGAEVTLVAVNVEAAVLDPVRARVHVVHASTTAELEEAVAVETPSHDVVVMAAAVSDYRLAEVSDEKLRKENSDGTLTLTLVETNDILAGLVQHRTDDQIIVGFAAETPGEMTLTERATAKRERKGCDLLAANEVGWDKGFESADNHLIVVDEHGVVADVEGSKRDTAEALVTAILAR</sequence>
<dbReference type="InterPro" id="IPR035929">
    <property type="entry name" value="CoaB-like_sf"/>
</dbReference>
<comment type="cofactor">
    <cofactor evidence="3">
        <name>Mg(2+)</name>
        <dbReference type="ChEBI" id="CHEBI:18420"/>
    </cofactor>
</comment>
<feature type="binding site" evidence="3">
    <location>
        <position position="377"/>
    </location>
    <ligand>
        <name>CTP</name>
        <dbReference type="ChEBI" id="CHEBI:37563"/>
    </ligand>
</feature>
<dbReference type="Gene3D" id="3.40.50.10300">
    <property type="entry name" value="CoaB-like"/>
    <property type="match status" value="1"/>
</dbReference>
<dbReference type="EMBL" id="QORO01000006">
    <property type="protein sequence ID" value="RCK56837.1"/>
    <property type="molecule type" value="Genomic_DNA"/>
</dbReference>
<accession>A0A367XT99</accession>
<dbReference type="InterPro" id="IPR005252">
    <property type="entry name" value="CoaBC"/>
</dbReference>
<feature type="region of interest" description="Disordered" evidence="4">
    <location>
        <begin position="180"/>
        <end position="264"/>
    </location>
</feature>
<comment type="catalytic activity">
    <reaction evidence="3">
        <text>(R)-4'-phosphopantothenate + L-cysteine + CTP = N-[(R)-4-phosphopantothenoyl]-L-cysteine + CMP + diphosphate + H(+)</text>
        <dbReference type="Rhea" id="RHEA:19397"/>
        <dbReference type="ChEBI" id="CHEBI:10986"/>
        <dbReference type="ChEBI" id="CHEBI:15378"/>
        <dbReference type="ChEBI" id="CHEBI:33019"/>
        <dbReference type="ChEBI" id="CHEBI:35235"/>
        <dbReference type="ChEBI" id="CHEBI:37563"/>
        <dbReference type="ChEBI" id="CHEBI:59458"/>
        <dbReference type="ChEBI" id="CHEBI:60377"/>
        <dbReference type="EC" id="6.3.2.5"/>
    </reaction>
</comment>
<feature type="domain" description="DNA/pantothenate metabolism flavoprotein C-terminal" evidence="6">
    <location>
        <begin position="271"/>
        <end position="486"/>
    </location>
</feature>
<evidence type="ECO:0000259" key="6">
    <source>
        <dbReference type="Pfam" id="PF04127"/>
    </source>
</evidence>
<feature type="domain" description="Flavoprotein" evidence="5">
    <location>
        <begin position="3"/>
        <end position="171"/>
    </location>
</feature>
<comment type="function">
    <text evidence="3">Catalyzes two sequential steps in the biosynthesis of coenzyme A. In the first step cysteine is conjugated to 4'-phosphopantothenate to form 4-phosphopantothenoylcysteine. In the second step the latter compound is decarboxylated to form 4'-phosphopantotheine.</text>
</comment>
<dbReference type="GO" id="GO:0004632">
    <property type="term" value="F:phosphopantothenate--cysteine ligase activity"/>
    <property type="evidence" value="ECO:0007669"/>
    <property type="project" value="UniProtKB-UniRule"/>
</dbReference>
<proteinExistence type="inferred from homology"/>
<feature type="binding site" evidence="3">
    <location>
        <position position="435"/>
    </location>
    <ligand>
        <name>CTP</name>
        <dbReference type="ChEBI" id="CHEBI:37563"/>
    </ligand>
</feature>
<dbReference type="Pfam" id="PF04127">
    <property type="entry name" value="DFP"/>
    <property type="match status" value="1"/>
</dbReference>
<dbReference type="HAMAP" id="MF_02225">
    <property type="entry name" value="CoaBC"/>
    <property type="match status" value="1"/>
</dbReference>
<dbReference type="GO" id="GO:0015937">
    <property type="term" value="P:coenzyme A biosynthetic process"/>
    <property type="evidence" value="ECO:0007669"/>
    <property type="project" value="UniProtKB-UniRule"/>
</dbReference>
<comment type="caution">
    <text evidence="7">The sequence shown here is derived from an EMBL/GenBank/DDBJ whole genome shotgun (WGS) entry which is preliminary data.</text>
</comment>
<dbReference type="InterPro" id="IPR036551">
    <property type="entry name" value="Flavin_trans-like"/>
</dbReference>
<dbReference type="SUPFAM" id="SSF52507">
    <property type="entry name" value="Homo-oligomeric flavin-containing Cys decarboxylases, HFCD"/>
    <property type="match status" value="1"/>
</dbReference>
<comment type="similarity">
    <text evidence="3">In the N-terminal section; belongs to the HFCD (homo-oligomeric flavin containing Cys decarboxylase) superfamily.</text>
</comment>
<keyword evidence="3" id="KW-0436">Ligase</keyword>
<evidence type="ECO:0000256" key="4">
    <source>
        <dbReference type="SAM" id="MobiDB-lite"/>
    </source>
</evidence>
<comment type="pathway">
    <text evidence="3">Cofactor biosynthesis; coenzyme A biosynthesis; CoA from (R)-pantothenate: step 3/5.</text>
</comment>
<keyword evidence="3" id="KW-0460">Magnesium</keyword>
<feature type="region of interest" description="Phosphopantothenate--cysteine ligase" evidence="3">
    <location>
        <begin position="275"/>
        <end position="488"/>
    </location>
</feature>
<feature type="binding site" evidence="3">
    <location>
        <position position="367"/>
    </location>
    <ligand>
        <name>CTP</name>
        <dbReference type="ChEBI" id="CHEBI:37563"/>
    </ligand>
</feature>
<feature type="binding site" evidence="3">
    <location>
        <position position="431"/>
    </location>
    <ligand>
        <name>CTP</name>
        <dbReference type="ChEBI" id="CHEBI:37563"/>
    </ligand>
</feature>
<evidence type="ECO:0000313" key="8">
    <source>
        <dbReference type="Proteomes" id="UP000253508"/>
    </source>
</evidence>
<keyword evidence="8" id="KW-1185">Reference proteome</keyword>
<evidence type="ECO:0000313" key="7">
    <source>
        <dbReference type="EMBL" id="RCK56837.1"/>
    </source>
</evidence>
<dbReference type="GO" id="GO:0046872">
    <property type="term" value="F:metal ion binding"/>
    <property type="evidence" value="ECO:0007669"/>
    <property type="project" value="UniProtKB-KW"/>
</dbReference>
<dbReference type="AlphaFoldDB" id="A0A367XT99"/>
<feature type="region of interest" description="Phosphopantothenoylcysteine decarboxylase" evidence="3">
    <location>
        <begin position="1"/>
        <end position="274"/>
    </location>
</feature>
<dbReference type="EC" id="6.3.2.5" evidence="3"/>
<keyword evidence="1 3" id="KW-0210">Decarboxylase</keyword>
<dbReference type="GO" id="GO:0071513">
    <property type="term" value="C:phosphopantothenoylcysteine decarboxylase complex"/>
    <property type="evidence" value="ECO:0007669"/>
    <property type="project" value="TreeGrafter"/>
</dbReference>
<organism evidence="7 8">
    <name type="scientific">Microbacterium sorbitolivorans</name>
    <dbReference type="NCBI Taxonomy" id="1867410"/>
    <lineage>
        <taxon>Bacteria</taxon>
        <taxon>Bacillati</taxon>
        <taxon>Actinomycetota</taxon>
        <taxon>Actinomycetes</taxon>
        <taxon>Micrococcales</taxon>
        <taxon>Microbacteriaceae</taxon>
        <taxon>Microbacterium</taxon>
    </lineage>
</organism>
<keyword evidence="3" id="KW-0479">Metal-binding</keyword>
<dbReference type="PANTHER" id="PTHR14359:SF6">
    <property type="entry name" value="PHOSPHOPANTOTHENOYLCYSTEINE DECARBOXYLASE"/>
    <property type="match status" value="1"/>
</dbReference>
<comment type="cofactor">
    <cofactor evidence="3">
        <name>FMN</name>
        <dbReference type="ChEBI" id="CHEBI:58210"/>
    </cofactor>
    <text evidence="3">Binds 1 FMN per subunit.</text>
</comment>
<comment type="pathway">
    <text evidence="3">Cofactor biosynthesis; coenzyme A biosynthesis; CoA from (R)-pantothenate: step 2/5.</text>
</comment>
<reference evidence="7 8" key="1">
    <citation type="submission" date="2018-07" db="EMBL/GenBank/DDBJ databases">
        <title>Microbacterium endoborsara sp. nov., a novel actinobacterium isolated from Borszczowia aralocaspica.</title>
        <authorList>
            <person name="An D."/>
        </authorList>
    </citation>
    <scope>NUCLEOTIDE SEQUENCE [LARGE SCALE GENOMIC DNA]</scope>
    <source>
        <strain evidence="7 8">C1.15228</strain>
    </source>
</reference>
<dbReference type="GO" id="GO:0010181">
    <property type="term" value="F:FMN binding"/>
    <property type="evidence" value="ECO:0007669"/>
    <property type="project" value="UniProtKB-UniRule"/>
</dbReference>
<feature type="compositionally biased region" description="Low complexity" evidence="4">
    <location>
        <begin position="217"/>
        <end position="241"/>
    </location>
</feature>
<evidence type="ECO:0000259" key="5">
    <source>
        <dbReference type="Pfam" id="PF02441"/>
    </source>
</evidence>
<comment type="caution">
    <text evidence="3">Lacks conserved residue(s) required for the propagation of feature annotation.</text>
</comment>
<dbReference type="UniPathway" id="UPA00241">
    <property type="reaction ID" value="UER00353"/>
</dbReference>
<dbReference type="GO" id="GO:0015941">
    <property type="term" value="P:pantothenate catabolic process"/>
    <property type="evidence" value="ECO:0007669"/>
    <property type="project" value="InterPro"/>
</dbReference>
<evidence type="ECO:0000256" key="3">
    <source>
        <dbReference type="HAMAP-Rule" id="MF_02225"/>
    </source>
</evidence>
<keyword evidence="3" id="KW-0285">Flavoprotein</keyword>
<dbReference type="Pfam" id="PF02441">
    <property type="entry name" value="Flavoprotein"/>
    <property type="match status" value="1"/>
</dbReference>
<dbReference type="Proteomes" id="UP000253508">
    <property type="component" value="Unassembled WGS sequence"/>
</dbReference>
<dbReference type="SUPFAM" id="SSF102645">
    <property type="entry name" value="CoaB-like"/>
    <property type="match status" value="1"/>
</dbReference>
<keyword evidence="3" id="KW-0288">FMN</keyword>
<keyword evidence="2 3" id="KW-0456">Lyase</keyword>
<dbReference type="InterPro" id="IPR003382">
    <property type="entry name" value="Flavoprotein"/>
</dbReference>
<feature type="binding site" evidence="3">
    <location>
        <position position="414"/>
    </location>
    <ligand>
        <name>CTP</name>
        <dbReference type="ChEBI" id="CHEBI:37563"/>
    </ligand>
</feature>
<dbReference type="RefSeq" id="WP_114118808.1">
    <property type="nucleotide sequence ID" value="NZ_BMHU01000007.1"/>
</dbReference>
<gene>
    <name evidence="3" type="primary">coaBC</name>
    <name evidence="7" type="ORF">DTO57_13200</name>
</gene>
<comment type="catalytic activity">
    <reaction evidence="3">
        <text>N-[(R)-4-phosphopantothenoyl]-L-cysteine + H(+) = (R)-4'-phosphopantetheine + CO2</text>
        <dbReference type="Rhea" id="RHEA:16793"/>
        <dbReference type="ChEBI" id="CHEBI:15378"/>
        <dbReference type="ChEBI" id="CHEBI:16526"/>
        <dbReference type="ChEBI" id="CHEBI:59458"/>
        <dbReference type="ChEBI" id="CHEBI:61723"/>
        <dbReference type="EC" id="4.1.1.36"/>
    </reaction>
</comment>
<dbReference type="Gene3D" id="3.40.50.1950">
    <property type="entry name" value="Flavin prenyltransferase-like"/>
    <property type="match status" value="1"/>
</dbReference>
<keyword evidence="3" id="KW-0511">Multifunctional enzyme</keyword>
<dbReference type="PANTHER" id="PTHR14359">
    <property type="entry name" value="HOMO-OLIGOMERIC FLAVIN CONTAINING CYS DECARBOXYLASE FAMILY"/>
    <property type="match status" value="1"/>
</dbReference>
<evidence type="ECO:0000256" key="1">
    <source>
        <dbReference type="ARBA" id="ARBA00022793"/>
    </source>
</evidence>
<dbReference type="InterPro" id="IPR007085">
    <property type="entry name" value="DNA/pantothenate-metab_flavo_C"/>
</dbReference>
<feature type="compositionally biased region" description="Low complexity" evidence="4">
    <location>
        <begin position="180"/>
        <end position="195"/>
    </location>
</feature>
<dbReference type="OrthoDB" id="9802554at2"/>
<dbReference type="EC" id="4.1.1.36" evidence="3"/>